<dbReference type="GO" id="GO:0005886">
    <property type="term" value="C:plasma membrane"/>
    <property type="evidence" value="ECO:0000318"/>
    <property type="project" value="GO_Central"/>
</dbReference>
<reference evidence="8 9" key="1">
    <citation type="journal article" date="2003" name="DNA Res.">
        <title>Complete genome structure of Gloeobacter violaceus PCC 7421, a cyanobacterium that lacks thylakoids.</title>
        <authorList>
            <person name="Nakamura Y."/>
            <person name="Kaneko T."/>
            <person name="Sato S."/>
            <person name="Mimuro M."/>
            <person name="Miyashita H."/>
            <person name="Tsuchiya T."/>
            <person name="Sasamoto S."/>
            <person name="Watanabe A."/>
            <person name="Kawashima K."/>
            <person name="Kishida Y."/>
            <person name="Kiyokawa C."/>
            <person name="Kohara M."/>
            <person name="Matsumoto M."/>
            <person name="Matsuno A."/>
            <person name="Nakazaki N."/>
            <person name="Shimpo S."/>
            <person name="Takeuchi C."/>
            <person name="Yamada M."/>
            <person name="Tabata S."/>
        </authorList>
    </citation>
    <scope>NUCLEOTIDE SEQUENCE [LARGE SCALE GENOMIC DNA]</scope>
    <source>
        <strain evidence="9">ATCC 29082 / PCC 7421</strain>
    </source>
</reference>
<dbReference type="PhylomeDB" id="Q7ND36"/>
<evidence type="ECO:0000256" key="2">
    <source>
        <dbReference type="ARBA" id="ARBA00013855"/>
    </source>
</evidence>
<evidence type="ECO:0000256" key="5">
    <source>
        <dbReference type="SAM" id="MobiDB-lite"/>
    </source>
</evidence>
<dbReference type="AlphaFoldDB" id="Q7ND36"/>
<reference evidence="8 9" key="2">
    <citation type="journal article" date="2003" name="DNA Res.">
        <title>Complete genome structure of Gloeobacter violaceus PCC 7421, a cyanobacterium that lacks thylakoids (supplement).</title>
        <authorList>
            <person name="Nakamura Y."/>
            <person name="Kaneko T."/>
            <person name="Sato S."/>
            <person name="Mimuro M."/>
            <person name="Miyashita H."/>
            <person name="Tsuchiya T."/>
            <person name="Sasamoto S."/>
            <person name="Watanabe A."/>
            <person name="Kawashima K."/>
            <person name="Kishida Y."/>
            <person name="Kiyokawa C."/>
            <person name="Kohara M."/>
            <person name="Matsumoto M."/>
            <person name="Matsuno A."/>
            <person name="Nakazaki N."/>
            <person name="Shimpo S."/>
            <person name="Takeuchi C."/>
            <person name="Yamada M."/>
            <person name="Tabata S."/>
        </authorList>
    </citation>
    <scope>NUCLEOTIDE SEQUENCE [LARGE SCALE GENOMIC DNA]</scope>
    <source>
        <strain evidence="9">ATCC 29082 / PCC 7421</strain>
    </source>
</reference>
<feature type="transmembrane region" description="Helical" evidence="6">
    <location>
        <begin position="12"/>
        <end position="29"/>
    </location>
</feature>
<dbReference type="PANTHER" id="PTHR34138">
    <property type="entry name" value="CELL SHAPE-DETERMINING PROTEIN MREC"/>
    <property type="match status" value="1"/>
</dbReference>
<dbReference type="InterPro" id="IPR055342">
    <property type="entry name" value="MreC_beta-barrel_core"/>
</dbReference>
<dbReference type="Gene3D" id="2.40.10.340">
    <property type="entry name" value="Rod shape-determining protein MreC, domain 1"/>
    <property type="match status" value="1"/>
</dbReference>
<feature type="domain" description="Rod shape-determining protein MreC beta-barrel core" evidence="7">
    <location>
        <begin position="99"/>
        <end position="241"/>
    </location>
</feature>
<dbReference type="Proteomes" id="UP000000557">
    <property type="component" value="Chromosome"/>
</dbReference>
<dbReference type="InterPro" id="IPR007221">
    <property type="entry name" value="MreC"/>
</dbReference>
<feature type="compositionally biased region" description="Pro residues" evidence="5">
    <location>
        <begin position="251"/>
        <end position="262"/>
    </location>
</feature>
<comment type="similarity">
    <text evidence="1">Belongs to the MreC family.</text>
</comment>
<dbReference type="Gene3D" id="2.40.10.350">
    <property type="entry name" value="Rod shape-determining protein MreC, domain 2"/>
    <property type="match status" value="1"/>
</dbReference>
<evidence type="ECO:0000259" key="7">
    <source>
        <dbReference type="Pfam" id="PF04085"/>
    </source>
</evidence>
<evidence type="ECO:0000256" key="3">
    <source>
        <dbReference type="ARBA" id="ARBA00022960"/>
    </source>
</evidence>
<keyword evidence="9" id="KW-1185">Reference proteome</keyword>
<keyword evidence="3" id="KW-0133">Cell shape</keyword>
<gene>
    <name evidence="8" type="ordered locus">glr4400</name>
</gene>
<dbReference type="NCBIfam" id="TIGR00219">
    <property type="entry name" value="mreC"/>
    <property type="match status" value="1"/>
</dbReference>
<dbReference type="InterPro" id="IPR042177">
    <property type="entry name" value="Cell/Rod_1"/>
</dbReference>
<dbReference type="InterPro" id="IPR042175">
    <property type="entry name" value="Cell/Rod_MreC_2"/>
</dbReference>
<dbReference type="InParanoid" id="Q7ND36"/>
<evidence type="ECO:0000313" key="8">
    <source>
        <dbReference type="EMBL" id="BAC92341.1"/>
    </source>
</evidence>
<keyword evidence="6" id="KW-0812">Transmembrane</keyword>
<dbReference type="Pfam" id="PF04085">
    <property type="entry name" value="MreC"/>
    <property type="match status" value="1"/>
</dbReference>
<dbReference type="GO" id="GO:0008360">
    <property type="term" value="P:regulation of cell shape"/>
    <property type="evidence" value="ECO:0000318"/>
    <property type="project" value="GO_Central"/>
</dbReference>
<dbReference type="EnsemblBacteria" id="BAC92341">
    <property type="protein sequence ID" value="BAC92341"/>
    <property type="gene ID" value="BAC92341"/>
</dbReference>
<organism evidence="8 9">
    <name type="scientific">Gloeobacter violaceus (strain ATCC 29082 / PCC 7421)</name>
    <dbReference type="NCBI Taxonomy" id="251221"/>
    <lineage>
        <taxon>Bacteria</taxon>
        <taxon>Bacillati</taxon>
        <taxon>Cyanobacteriota</taxon>
        <taxon>Cyanophyceae</taxon>
        <taxon>Gloeobacterales</taxon>
        <taxon>Gloeobacteraceae</taxon>
        <taxon>Gloeobacter</taxon>
    </lineage>
</organism>
<evidence type="ECO:0000313" key="9">
    <source>
        <dbReference type="Proteomes" id="UP000000557"/>
    </source>
</evidence>
<protein>
    <recommendedName>
        <fullName evidence="2">Cell shape-determining protein MreC</fullName>
    </recommendedName>
    <alternativeName>
        <fullName evidence="4">Cell shape protein MreC</fullName>
    </alternativeName>
</protein>
<dbReference type="PANTHER" id="PTHR34138:SF1">
    <property type="entry name" value="CELL SHAPE-DETERMINING PROTEIN MREC"/>
    <property type="match status" value="1"/>
</dbReference>
<dbReference type="STRING" id="251221.gene:10761919"/>
<dbReference type="HOGENOM" id="CLU_705483_0_0_3"/>
<evidence type="ECO:0000256" key="1">
    <source>
        <dbReference type="ARBA" id="ARBA00009369"/>
    </source>
</evidence>
<dbReference type="KEGG" id="gvi:glr4400"/>
<feature type="region of interest" description="Disordered" evidence="5">
    <location>
        <begin position="249"/>
        <end position="412"/>
    </location>
</feature>
<dbReference type="eggNOG" id="COG1792">
    <property type="taxonomic scope" value="Bacteria"/>
</dbReference>
<dbReference type="RefSeq" id="WP_011144383.1">
    <property type="nucleotide sequence ID" value="NC_005125.1"/>
</dbReference>
<proteinExistence type="inferred from homology"/>
<accession>Q7ND36</accession>
<dbReference type="EMBL" id="BA000045">
    <property type="protein sequence ID" value="BAC92341.1"/>
    <property type="molecule type" value="Genomic_DNA"/>
</dbReference>
<sequence>MVERLRRWWIRFGLVAVAGLLALGLGWWMRQSGGALIADLFGLAASPFVYAGPTPAQKRDDRASQMQGRLEALYYENRELRSLLELEEKLDLKTITAQVIGRSADHWWQGMVVNRGGEDGVKVGSSVLSDGGAVVGQISEVSARTSRVLLLSDPGSQVGVMAVRPRLMGILQGRRREQATVEFFEQQPLKPGELIVTSGLSSRFPAGLPVGRVVGLDKNQAVPRVKIAFLAPIGRLEWVKIYPGEPAVKIEPPPPPPPPPIAEPAAPQPAASTPTGATTAKPAPPTPSAPAEVTIAKPKAAVPPASTPLVPKLKPSPAPEPEGQTPPTFPLKPAASPRLSTPDTDIAPGGTPKPAVPRPSEAPAPSTTPESVPAEAPAPPPASSTTAGEGAVSPENRNGAPADATLSAPPIY</sequence>
<feature type="compositionally biased region" description="Low complexity" evidence="5">
    <location>
        <begin position="263"/>
        <end position="281"/>
    </location>
</feature>
<dbReference type="OrthoDB" id="9792313at2"/>
<keyword evidence="6" id="KW-1133">Transmembrane helix</keyword>
<evidence type="ECO:0000256" key="4">
    <source>
        <dbReference type="ARBA" id="ARBA00032089"/>
    </source>
</evidence>
<name>Q7ND36_GLOVI</name>
<evidence type="ECO:0000256" key="6">
    <source>
        <dbReference type="SAM" id="Phobius"/>
    </source>
</evidence>
<keyword evidence="6" id="KW-0472">Membrane</keyword>
<dbReference type="PATRIC" id="fig|251221.4.peg.4429"/>